<dbReference type="EMBL" id="LR797108">
    <property type="protein sequence ID" value="CAB4187296.1"/>
    <property type="molecule type" value="Genomic_DNA"/>
</dbReference>
<dbReference type="EMBL" id="LR796958">
    <property type="protein sequence ID" value="CAB4178032.1"/>
    <property type="molecule type" value="Genomic_DNA"/>
</dbReference>
<name>A0A6J5QXY5_9CAUD</name>
<evidence type="ECO:0000313" key="3">
    <source>
        <dbReference type="EMBL" id="CAB4187296.1"/>
    </source>
</evidence>
<evidence type="ECO:0000313" key="1">
    <source>
        <dbReference type="EMBL" id="CAB4172040.1"/>
    </source>
</evidence>
<proteinExistence type="predicted"/>
<sequence>MTPAVRELLQRDTFSPYRLANIAARYDLSQLNSLVYDGSNRVQLVGDLSGNSAVNGLVLTGGNSNYASTPHSAANDITGNIEFVVQLAAASWASGVVQVLMGKNAPNTPAGESYVFYLTALGKPTMTISDGATESNPVSTLAVPFANFSTGWIKANWNVAGTAKFYTSTDGVNWTQLGTDVSATARSPQSKAVILEIGSRTAGVAPFTGIIYRAQLYNGINGTLAFDANFATVSKLAASFTESSSNAATVTINTSGRFGARICGARDRVNMTVAEQPVLTIASGGNYLTYDGSNDCLASAPFPYAQPESVYFVGSIITQGGNRVFYDGLASAEVMECFSLVTSTLISITGGPSVVSTSVLATSVRAVIRSLFQGTTSSVGLNLISAVSGTIGSTSAANGIIVGARSSIAAFGNITESELILRSAADSAPLQARIAAYMIRKWRVTLP</sequence>
<dbReference type="EMBL" id="LR796868">
    <property type="protein sequence ID" value="CAB4172040.1"/>
    <property type="molecule type" value="Genomic_DNA"/>
</dbReference>
<accession>A0A6J5QXY5</accession>
<reference evidence="3" key="1">
    <citation type="submission" date="2020-05" db="EMBL/GenBank/DDBJ databases">
        <authorList>
            <person name="Chiriac C."/>
            <person name="Salcher M."/>
            <person name="Ghai R."/>
            <person name="Kavagutti S V."/>
        </authorList>
    </citation>
    <scope>NUCLEOTIDE SEQUENCE</scope>
</reference>
<gene>
    <name evidence="2" type="ORF">UFOVP1007_15</name>
    <name evidence="3" type="ORF">UFOVP1159_15</name>
    <name evidence="1" type="ORF">UFOVP927_48</name>
</gene>
<organism evidence="3">
    <name type="scientific">uncultured Caudovirales phage</name>
    <dbReference type="NCBI Taxonomy" id="2100421"/>
    <lineage>
        <taxon>Viruses</taxon>
        <taxon>Duplodnaviria</taxon>
        <taxon>Heunggongvirae</taxon>
        <taxon>Uroviricota</taxon>
        <taxon>Caudoviricetes</taxon>
        <taxon>Peduoviridae</taxon>
        <taxon>Maltschvirus</taxon>
        <taxon>Maltschvirus maltsch</taxon>
    </lineage>
</organism>
<evidence type="ECO:0000313" key="2">
    <source>
        <dbReference type="EMBL" id="CAB4178032.1"/>
    </source>
</evidence>
<protein>
    <submittedName>
        <fullName evidence="3">Uncharacterized protein</fullName>
    </submittedName>
</protein>